<evidence type="ECO:0000313" key="3">
    <source>
        <dbReference type="Proteomes" id="UP001596312"/>
    </source>
</evidence>
<accession>A0ABD5UZN6</accession>
<protein>
    <submittedName>
        <fullName evidence="2">Uncharacterized protein</fullName>
    </submittedName>
</protein>
<feature type="region of interest" description="Disordered" evidence="1">
    <location>
        <begin position="23"/>
        <end position="56"/>
    </location>
</feature>
<organism evidence="2 3">
    <name type="scientific">Halalkalicoccus tibetensis</name>
    <dbReference type="NCBI Taxonomy" id="175632"/>
    <lineage>
        <taxon>Archaea</taxon>
        <taxon>Methanobacteriati</taxon>
        <taxon>Methanobacteriota</taxon>
        <taxon>Stenosarchaea group</taxon>
        <taxon>Halobacteria</taxon>
        <taxon>Halobacteriales</taxon>
        <taxon>Halococcaceae</taxon>
        <taxon>Halalkalicoccus</taxon>
    </lineage>
</organism>
<feature type="compositionally biased region" description="Basic and acidic residues" evidence="1">
    <location>
        <begin position="23"/>
        <end position="36"/>
    </location>
</feature>
<dbReference type="AlphaFoldDB" id="A0ABD5UZN6"/>
<dbReference type="Pfam" id="PF24037">
    <property type="entry name" value="DUF7346"/>
    <property type="match status" value="1"/>
</dbReference>
<reference evidence="2 3" key="1">
    <citation type="journal article" date="2019" name="Int. J. Syst. Evol. Microbiol.">
        <title>The Global Catalogue of Microorganisms (GCM) 10K type strain sequencing project: providing services to taxonomists for standard genome sequencing and annotation.</title>
        <authorList>
            <consortium name="The Broad Institute Genomics Platform"/>
            <consortium name="The Broad Institute Genome Sequencing Center for Infectious Disease"/>
            <person name="Wu L."/>
            <person name="Ma J."/>
        </authorList>
    </citation>
    <scope>NUCLEOTIDE SEQUENCE [LARGE SCALE GENOMIC DNA]</scope>
    <source>
        <strain evidence="2 3">CGMCC 1.3240</strain>
    </source>
</reference>
<keyword evidence="3" id="KW-1185">Reference proteome</keyword>
<comment type="caution">
    <text evidence="2">The sequence shown here is derived from an EMBL/GenBank/DDBJ whole genome shotgun (WGS) entry which is preliminary data.</text>
</comment>
<proteinExistence type="predicted"/>
<dbReference type="EMBL" id="JBHSXQ010000002">
    <property type="protein sequence ID" value="MFC6904610.1"/>
    <property type="molecule type" value="Genomic_DNA"/>
</dbReference>
<sequence>MQTVEDDDGARYLLLKRSSDASLVRDPETGEERYVENGELSAVGESPLETAASEVDEPTRRLLRAVHDDRTLGLLLFLDAGGPRSVRELLSFDTLCESDFHGTVTELRAAGLLEEREVAGERGYGTTELAAEALSSLRGPGGE</sequence>
<name>A0ABD5UZN6_9EURY</name>
<gene>
    <name evidence="2" type="ORF">ACFQGH_05290</name>
</gene>
<evidence type="ECO:0000313" key="2">
    <source>
        <dbReference type="EMBL" id="MFC6904610.1"/>
    </source>
</evidence>
<evidence type="ECO:0000256" key="1">
    <source>
        <dbReference type="SAM" id="MobiDB-lite"/>
    </source>
</evidence>
<dbReference type="Proteomes" id="UP001596312">
    <property type="component" value="Unassembled WGS sequence"/>
</dbReference>
<dbReference type="InterPro" id="IPR055770">
    <property type="entry name" value="DUF7346"/>
</dbReference>
<dbReference type="RefSeq" id="WP_340603126.1">
    <property type="nucleotide sequence ID" value="NZ_JBBMXV010000002.1"/>
</dbReference>